<reference evidence="1 2" key="1">
    <citation type="submission" date="2018-10" db="EMBL/GenBank/DDBJ databases">
        <title>Complete genome sequence of Pantoea phage vB_PagS_AAS23.</title>
        <authorList>
            <person name="Truncaite L."/>
            <person name="Simoliuniene M."/>
            <person name="Kazlauskas D."/>
            <person name="Meskys R."/>
            <person name="Simoliunas E."/>
        </authorList>
    </citation>
    <scope>NUCLEOTIDE SEQUENCE [LARGE SCALE GENOMIC DNA]</scope>
    <source>
        <strain evidence="1">AAS23</strain>
    </source>
</reference>
<gene>
    <name evidence="1" type="ORF">AAS23_gp63</name>
</gene>
<proteinExistence type="predicted"/>
<evidence type="ECO:0000313" key="2">
    <source>
        <dbReference type="Proteomes" id="UP000288641"/>
    </source>
</evidence>
<evidence type="ECO:0000313" key="1">
    <source>
        <dbReference type="EMBL" id="AZS06376.1"/>
    </source>
</evidence>
<dbReference type="Proteomes" id="UP000288641">
    <property type="component" value="Segment"/>
</dbReference>
<protein>
    <submittedName>
        <fullName evidence="1">Uncharacterized protein</fullName>
    </submittedName>
</protein>
<accession>A0A3S9U7V5</accession>
<name>A0A3S9U7V5_9CAUD</name>
<dbReference type="EMBL" id="MK095606">
    <property type="protein sequence ID" value="AZS06376.1"/>
    <property type="molecule type" value="Genomic_DNA"/>
</dbReference>
<organism evidence="1 2">
    <name type="scientific">Pantoea phage vB_PagS_AAS23</name>
    <dbReference type="NCBI Taxonomy" id="2499073"/>
    <lineage>
        <taxon>Viruses</taxon>
        <taxon>Duplodnaviria</taxon>
        <taxon>Heunggongvirae</taxon>
        <taxon>Uroviricota</taxon>
        <taxon>Caudoviricetes</taxon>
        <taxon>Drexlerviridae</taxon>
        <taxon>Sauletekiovirus</taxon>
        <taxon>Sauletekiovirus AAS23</taxon>
    </lineage>
</organism>
<sequence length="73" mass="8127">MSKIYVDSTTGEILENVVELRSQDKQKPRGRMVKVTCSAPGCINQKDVRPADLARGWGKFCSKSCAMKGRNHD</sequence>
<keyword evidence="2" id="KW-1185">Reference proteome</keyword>